<accession>A0A7Y0LZT3</accession>
<dbReference type="PANTHER" id="PTHR15020:SF50">
    <property type="entry name" value="UPF0659 PROTEIN YMR090W"/>
    <property type="match status" value="1"/>
</dbReference>
<dbReference type="EMBL" id="JABCJJ010000027">
    <property type="protein sequence ID" value="NMR21236.1"/>
    <property type="molecule type" value="Genomic_DNA"/>
</dbReference>
<dbReference type="CDD" id="cd05243">
    <property type="entry name" value="SDR_a5"/>
    <property type="match status" value="1"/>
</dbReference>
<organism evidence="2 3">
    <name type="scientific">Cellulomonas fimi</name>
    <dbReference type="NCBI Taxonomy" id="1708"/>
    <lineage>
        <taxon>Bacteria</taxon>
        <taxon>Bacillati</taxon>
        <taxon>Actinomycetota</taxon>
        <taxon>Actinomycetes</taxon>
        <taxon>Micrococcales</taxon>
        <taxon>Cellulomonadaceae</taxon>
        <taxon>Cellulomonas</taxon>
    </lineage>
</organism>
<dbReference type="AlphaFoldDB" id="A0A7Y0LZT3"/>
<protein>
    <submittedName>
        <fullName evidence="2">SDR family oxidoreductase</fullName>
    </submittedName>
</protein>
<comment type="caution">
    <text evidence="2">The sequence shown here is derived from an EMBL/GenBank/DDBJ whole genome shotgun (WGS) entry which is preliminary data.</text>
</comment>
<proteinExistence type="predicted"/>
<dbReference type="Pfam" id="PF13460">
    <property type="entry name" value="NAD_binding_10"/>
    <property type="match status" value="1"/>
</dbReference>
<keyword evidence="3" id="KW-1185">Reference proteome</keyword>
<dbReference type="InterPro" id="IPR036291">
    <property type="entry name" value="NAD(P)-bd_dom_sf"/>
</dbReference>
<dbReference type="Proteomes" id="UP000562124">
    <property type="component" value="Unassembled WGS sequence"/>
</dbReference>
<gene>
    <name evidence="2" type="ORF">HIR71_13605</name>
</gene>
<dbReference type="PANTHER" id="PTHR15020">
    <property type="entry name" value="FLAVIN REDUCTASE-RELATED"/>
    <property type="match status" value="1"/>
</dbReference>
<reference evidence="2 3" key="1">
    <citation type="submission" date="2020-04" db="EMBL/GenBank/DDBJ databases">
        <title>Sequencing and Assembly of C. fimi.</title>
        <authorList>
            <person name="Ramsey A.R."/>
        </authorList>
    </citation>
    <scope>NUCLEOTIDE SEQUENCE [LARGE SCALE GENOMIC DNA]</scope>
    <source>
        <strain evidence="2 3">SB</strain>
    </source>
</reference>
<dbReference type="InterPro" id="IPR016040">
    <property type="entry name" value="NAD(P)-bd_dom"/>
</dbReference>
<dbReference type="RefSeq" id="WP_169325607.1">
    <property type="nucleotide sequence ID" value="NZ_JABCJJ010000027.1"/>
</dbReference>
<sequence length="222" mass="22642">MRIVIAGGHGKIALRLSRLLAAQGHDVVGLVRNPDHTADVEATGASAVVADLEHEVLHTLAPRLAGADAVVFAAGAGPGSGPARKDTVDRAAAALLADSAALAGVRRYLLVSSMGVGAEPPPGTDPVFVAYLAAKTAAEEDLRERDLDWTILRPGSLTDDTGTGRVRLEPEVPRGQVSRDDVAAVLAALLAEPRTAGLTLELVEGDVPIDAAVEGALAAPPT</sequence>
<evidence type="ECO:0000313" key="3">
    <source>
        <dbReference type="Proteomes" id="UP000562124"/>
    </source>
</evidence>
<name>A0A7Y0LZT3_CELFI</name>
<feature type="domain" description="NAD(P)-binding" evidence="1">
    <location>
        <begin position="7"/>
        <end position="193"/>
    </location>
</feature>
<dbReference type="SUPFAM" id="SSF51735">
    <property type="entry name" value="NAD(P)-binding Rossmann-fold domains"/>
    <property type="match status" value="1"/>
</dbReference>
<dbReference type="Gene3D" id="3.40.50.720">
    <property type="entry name" value="NAD(P)-binding Rossmann-like Domain"/>
    <property type="match status" value="1"/>
</dbReference>
<evidence type="ECO:0000259" key="1">
    <source>
        <dbReference type="Pfam" id="PF13460"/>
    </source>
</evidence>
<evidence type="ECO:0000313" key="2">
    <source>
        <dbReference type="EMBL" id="NMR21236.1"/>
    </source>
</evidence>